<dbReference type="InterPro" id="IPR000683">
    <property type="entry name" value="Gfo/Idh/MocA-like_OxRdtase_N"/>
</dbReference>
<reference evidence="2 3" key="1">
    <citation type="submission" date="2024-06" db="EMBL/GenBank/DDBJ databases">
        <title>Sorghum-associated microbial communities from plants grown in Nebraska, USA.</title>
        <authorList>
            <person name="Schachtman D."/>
        </authorList>
    </citation>
    <scope>NUCLEOTIDE SEQUENCE [LARGE SCALE GENOMIC DNA]</scope>
    <source>
        <strain evidence="2 3">2857</strain>
    </source>
</reference>
<evidence type="ECO:0000313" key="3">
    <source>
        <dbReference type="Proteomes" id="UP001549257"/>
    </source>
</evidence>
<dbReference type="Pfam" id="PF01408">
    <property type="entry name" value="GFO_IDH_MocA"/>
    <property type="match status" value="1"/>
</dbReference>
<dbReference type="PANTHER" id="PTHR43377:SF1">
    <property type="entry name" value="BILIVERDIN REDUCTASE A"/>
    <property type="match status" value="1"/>
</dbReference>
<accession>A0ABV2QM53</accession>
<comment type="caution">
    <text evidence="2">The sequence shown here is derived from an EMBL/GenBank/DDBJ whole genome shotgun (WGS) entry which is preliminary data.</text>
</comment>
<name>A0ABV2QM53_9MICO</name>
<keyword evidence="3" id="KW-1185">Reference proteome</keyword>
<dbReference type="PANTHER" id="PTHR43377">
    <property type="entry name" value="BILIVERDIN REDUCTASE A"/>
    <property type="match status" value="1"/>
</dbReference>
<sequence length="356" mass="38792">MSSPVTIGVVGASWRAEYFLRIARDLPERFAVARVLVRSDESAERVRREWGVAATTSMADFLTAAAYDYVVVSTPWAVAPEITAQLAAAGIPVLTETPPAPDLPGLVALNEELGSAPVQVAEQYQYQPHHSARLSVARSGLLGEVQRARVSVAHGYHGISLVRLALGIGFEPVAITAHTAVERMVTGRGRGGWSATLEQVDAVTTTAHLDFGRATAEFDFNGEQYFSPIRSRQMIIAGSHGELVNDEVAWLAGPGEPRRERLHREATGIDGDLEGSYLRRILLRDTVHFENRFAPARLNDDELAVAEVMHRMAVFVQTGEPFYSLADASHDHYLGMLVDEAAESGQTLHSGEMPWA</sequence>
<feature type="domain" description="Gfo/Idh/MocA-like oxidoreductase N-terminal" evidence="1">
    <location>
        <begin position="6"/>
        <end position="120"/>
    </location>
</feature>
<proteinExistence type="predicted"/>
<evidence type="ECO:0000313" key="2">
    <source>
        <dbReference type="EMBL" id="MET4582137.1"/>
    </source>
</evidence>
<dbReference type="InterPro" id="IPR036291">
    <property type="entry name" value="NAD(P)-bd_dom_sf"/>
</dbReference>
<dbReference type="SUPFAM" id="SSF51735">
    <property type="entry name" value="NAD(P)-binding Rossmann-fold domains"/>
    <property type="match status" value="1"/>
</dbReference>
<evidence type="ECO:0000259" key="1">
    <source>
        <dbReference type="Pfam" id="PF01408"/>
    </source>
</evidence>
<dbReference type="Gene3D" id="3.40.50.720">
    <property type="entry name" value="NAD(P)-binding Rossmann-like Domain"/>
    <property type="match status" value="1"/>
</dbReference>
<dbReference type="Gene3D" id="3.30.360.10">
    <property type="entry name" value="Dihydrodipicolinate Reductase, domain 2"/>
    <property type="match status" value="1"/>
</dbReference>
<dbReference type="Proteomes" id="UP001549257">
    <property type="component" value="Unassembled WGS sequence"/>
</dbReference>
<gene>
    <name evidence="2" type="ORF">ABIE21_001627</name>
</gene>
<protein>
    <submittedName>
        <fullName evidence="2">Dehydrogenase</fullName>
    </submittedName>
</protein>
<organism evidence="2 3">
    <name type="scientific">Conyzicola nivalis</name>
    <dbReference type="NCBI Taxonomy" id="1477021"/>
    <lineage>
        <taxon>Bacteria</taxon>
        <taxon>Bacillati</taxon>
        <taxon>Actinomycetota</taxon>
        <taxon>Actinomycetes</taxon>
        <taxon>Micrococcales</taxon>
        <taxon>Microbacteriaceae</taxon>
        <taxon>Conyzicola</taxon>
    </lineage>
</organism>
<dbReference type="EMBL" id="JBEPSJ010000001">
    <property type="protein sequence ID" value="MET4582137.1"/>
    <property type="molecule type" value="Genomic_DNA"/>
</dbReference>
<dbReference type="InterPro" id="IPR051450">
    <property type="entry name" value="Gfo/Idh/MocA_Oxidoreductases"/>
</dbReference>